<feature type="compositionally biased region" description="Acidic residues" evidence="1">
    <location>
        <begin position="88"/>
        <end position="108"/>
    </location>
</feature>
<dbReference type="OrthoDB" id="2693404at2759"/>
<gene>
    <name evidence="2" type="ORF">M378DRAFT_19162</name>
</gene>
<dbReference type="AlphaFoldDB" id="A0A0C2SJS0"/>
<keyword evidence="3" id="KW-1185">Reference proteome</keyword>
<dbReference type="HOGENOM" id="CLU_1049601_0_0_1"/>
<reference evidence="2 3" key="1">
    <citation type="submission" date="2014-04" db="EMBL/GenBank/DDBJ databases">
        <title>Evolutionary Origins and Diversification of the Mycorrhizal Mutualists.</title>
        <authorList>
            <consortium name="DOE Joint Genome Institute"/>
            <consortium name="Mycorrhizal Genomics Consortium"/>
            <person name="Kohler A."/>
            <person name="Kuo A."/>
            <person name="Nagy L.G."/>
            <person name="Floudas D."/>
            <person name="Copeland A."/>
            <person name="Barry K.W."/>
            <person name="Cichocki N."/>
            <person name="Veneault-Fourrey C."/>
            <person name="LaButti K."/>
            <person name="Lindquist E.A."/>
            <person name="Lipzen A."/>
            <person name="Lundell T."/>
            <person name="Morin E."/>
            <person name="Murat C."/>
            <person name="Riley R."/>
            <person name="Ohm R."/>
            <person name="Sun H."/>
            <person name="Tunlid A."/>
            <person name="Henrissat B."/>
            <person name="Grigoriev I.V."/>
            <person name="Hibbett D.S."/>
            <person name="Martin F."/>
        </authorList>
    </citation>
    <scope>NUCLEOTIDE SEQUENCE [LARGE SCALE GENOMIC DNA]</scope>
    <source>
        <strain evidence="2 3">Koide BX008</strain>
    </source>
</reference>
<dbReference type="InParanoid" id="A0A0C2SJS0"/>
<accession>A0A0C2SJS0</accession>
<feature type="compositionally biased region" description="Basic residues" evidence="1">
    <location>
        <begin position="118"/>
        <end position="128"/>
    </location>
</feature>
<evidence type="ECO:0000313" key="2">
    <source>
        <dbReference type="EMBL" id="KIL54154.1"/>
    </source>
</evidence>
<feature type="compositionally biased region" description="Polar residues" evidence="1">
    <location>
        <begin position="132"/>
        <end position="143"/>
    </location>
</feature>
<evidence type="ECO:0000256" key="1">
    <source>
        <dbReference type="SAM" id="MobiDB-lite"/>
    </source>
</evidence>
<dbReference type="Proteomes" id="UP000054549">
    <property type="component" value="Unassembled WGS sequence"/>
</dbReference>
<organism evidence="2 3">
    <name type="scientific">Amanita muscaria (strain Koide BX008)</name>
    <dbReference type="NCBI Taxonomy" id="946122"/>
    <lineage>
        <taxon>Eukaryota</taxon>
        <taxon>Fungi</taxon>
        <taxon>Dikarya</taxon>
        <taxon>Basidiomycota</taxon>
        <taxon>Agaricomycotina</taxon>
        <taxon>Agaricomycetes</taxon>
        <taxon>Agaricomycetidae</taxon>
        <taxon>Agaricales</taxon>
        <taxon>Pluteineae</taxon>
        <taxon>Amanitaceae</taxon>
        <taxon>Amanita</taxon>
    </lineage>
</organism>
<evidence type="ECO:0000313" key="3">
    <source>
        <dbReference type="Proteomes" id="UP000054549"/>
    </source>
</evidence>
<feature type="region of interest" description="Disordered" evidence="1">
    <location>
        <begin position="88"/>
        <end position="152"/>
    </location>
</feature>
<proteinExistence type="predicted"/>
<feature type="region of interest" description="Disordered" evidence="1">
    <location>
        <begin position="1"/>
        <end position="43"/>
    </location>
</feature>
<name>A0A0C2SJS0_AMAMK</name>
<dbReference type="EMBL" id="KN818910">
    <property type="protein sequence ID" value="KIL54154.1"/>
    <property type="molecule type" value="Genomic_DNA"/>
</dbReference>
<feature type="compositionally biased region" description="Polar residues" evidence="1">
    <location>
        <begin position="1"/>
        <end position="20"/>
    </location>
</feature>
<sequence length="265" mass="29420">MPVSDSYSSSTVPRTESSELVTIPELDEESNNSERPESTILADGIPLPLSMSYKRVVNFLERCNDDDMGEVEAGERKGMDYHDCDTVMDIDSDSDADDSELDCDDSESDGMSTNARKVPQRGRPKKAVHGSGSKQLGSRSWDSQPPEPDPDFVIQCSVVNTEGSNIPFSINSTITLENLRTLIAEKLDQSEDAQAIRLQYRLDSDKAKMAPTSIRSQEELKIFVLKMRHLIVPPLLSSGKISTRKLKPVTTTLYKGETSEDQVRE</sequence>
<protein>
    <submittedName>
        <fullName evidence="2">Uncharacterized protein</fullName>
    </submittedName>
</protein>